<name>Q6ZEI9_SYNY3</name>
<proteinExistence type="predicted"/>
<dbReference type="Proteomes" id="UP000001425">
    <property type="component" value="Plasmid pSYSA"/>
</dbReference>
<keyword evidence="1" id="KW-0614">Plasmid</keyword>
<dbReference type="AlphaFoldDB" id="Q6ZEI9"/>
<dbReference type="KEGG" id="syn:sll7009"/>
<geneLocation type="plasmid" evidence="1 2">
    <name>pSYSA</name>
</geneLocation>
<gene>
    <name evidence="1" type="ordered locus">sll7009</name>
</gene>
<reference evidence="1 2" key="1">
    <citation type="journal article" date="2003" name="DNA Res.">
        <title>Structural analysis of four large plasmids harboring in a unicellular cyanobacterium, Synechocystis sp. PCC 6803.</title>
        <authorList>
            <person name="Kaneko T."/>
            <person name="Nakamura Y."/>
            <person name="Sasamoto S."/>
            <person name="Watanabe A."/>
            <person name="Kohara M."/>
            <person name="Matsumoto M."/>
            <person name="Shimpo S."/>
            <person name="Yamada M."/>
            <person name="Tabata S."/>
        </authorList>
    </citation>
    <scope>NUCLEOTIDE SEQUENCE [LARGE SCALE GENOMIC DNA]</scope>
    <source>
        <strain evidence="2">ATCC 27184 / PCC 6803 / Kazusa</strain>
    </source>
</reference>
<organism evidence="1 2">
    <name type="scientific">Synechocystis sp. (strain ATCC 27184 / PCC 6803 / Kazusa)</name>
    <dbReference type="NCBI Taxonomy" id="1111708"/>
    <lineage>
        <taxon>Bacteria</taxon>
        <taxon>Bacillati</taxon>
        <taxon>Cyanobacteriota</taxon>
        <taxon>Cyanophyceae</taxon>
        <taxon>Synechococcales</taxon>
        <taxon>Merismopediaceae</taxon>
        <taxon>Synechocystis</taxon>
    </lineage>
</organism>
<evidence type="ECO:0000313" key="1">
    <source>
        <dbReference type="EMBL" id="BAD01911.1"/>
    </source>
</evidence>
<accession>Q6ZEI9</accession>
<dbReference type="PROSITE" id="PS52050">
    <property type="entry name" value="WYL"/>
    <property type="match status" value="1"/>
</dbReference>
<evidence type="ECO:0000313" key="2">
    <source>
        <dbReference type="Proteomes" id="UP000001425"/>
    </source>
</evidence>
<sequence length="314" mass="37069">MKFQYNSLTFAIEVLKALAKEPCYRKNLTEQLELFLEQHQQPADDVAQKLTRTIRKLRDCGFEIESAPHRPYVLKKSNFPVILSADQRQALYLATHLLEQMGFSQQASQLQDICPLTEGDRPRHLRADFNPPVDYSDIKTKEIITNLQKRLETACRFTIRYRNSLGKEALWDLDRSELRLHNGSLYLFAYVPDILTQRIQKRPNIEQNVLFRIDRILSVNPSSNIHWLLSSFPTLKVQYRMIGSLSKYKPRRHNETVINRNVEQNYVEIETNEDCLFWFRQRILQYGSNVQILTPQWLHQEIVEEHLKAIQSTK</sequence>
<keyword evidence="2" id="KW-1185">Reference proteome</keyword>
<dbReference type="EMBL" id="AP004311">
    <property type="protein sequence ID" value="BAD01911.1"/>
    <property type="molecule type" value="Genomic_DNA"/>
</dbReference>
<protein>
    <submittedName>
        <fullName evidence="1">Uncharacterized protein</fullName>
    </submittedName>
</protein>
<dbReference type="InParanoid" id="Q6ZEI9"/>
<dbReference type="EnsemblBacteria" id="BAD01911">
    <property type="protein sequence ID" value="BAD01911"/>
    <property type="gene ID" value="BAD01911"/>
</dbReference>